<name>A0A3A9YNJ5_9ACTN</name>
<feature type="region of interest" description="Disordered" evidence="1">
    <location>
        <begin position="1"/>
        <end position="73"/>
    </location>
</feature>
<organism evidence="3 5">
    <name type="scientific">Micromonospora musae</name>
    <dbReference type="NCBI Taxonomy" id="1894970"/>
    <lineage>
        <taxon>Bacteria</taxon>
        <taxon>Bacillati</taxon>
        <taxon>Actinomycetota</taxon>
        <taxon>Actinomycetes</taxon>
        <taxon>Micromonosporales</taxon>
        <taxon>Micromonosporaceae</taxon>
        <taxon>Micromonospora</taxon>
    </lineage>
</organism>
<evidence type="ECO:0000313" key="5">
    <source>
        <dbReference type="Proteomes" id="UP000275865"/>
    </source>
</evidence>
<dbReference type="AlphaFoldDB" id="A0A3A9YNJ5"/>
<gene>
    <name evidence="3" type="ORF">D7044_01345</name>
    <name evidence="2" type="ORF">D7147_11245</name>
</gene>
<feature type="compositionally biased region" description="Basic and acidic residues" evidence="1">
    <location>
        <begin position="31"/>
        <end position="41"/>
    </location>
</feature>
<evidence type="ECO:0000313" key="4">
    <source>
        <dbReference type="Proteomes" id="UP000271548"/>
    </source>
</evidence>
<protein>
    <submittedName>
        <fullName evidence="3">Uncharacterized protein</fullName>
    </submittedName>
</protein>
<reference evidence="4 5" key="1">
    <citation type="submission" date="2018-09" db="EMBL/GenBank/DDBJ databases">
        <title>Micromonospora sp. nov. MS1-9, isolated from a root of Musa sp.</title>
        <authorList>
            <person name="Kuncharoen N."/>
            <person name="Kudo T."/>
            <person name="Ohkuma M."/>
            <person name="Yuki M."/>
            <person name="Tanasupawat S."/>
        </authorList>
    </citation>
    <scope>NUCLEOTIDE SEQUENCE [LARGE SCALE GENOMIC DNA]</scope>
    <source>
        <strain evidence="3 5">MS1-9</strain>
        <strain evidence="2 4">NGC1-4</strain>
    </source>
</reference>
<comment type="caution">
    <text evidence="3">The sequence shown here is derived from an EMBL/GenBank/DDBJ whole genome shotgun (WGS) entry which is preliminary data.</text>
</comment>
<keyword evidence="4" id="KW-1185">Reference proteome</keyword>
<feature type="compositionally biased region" description="Low complexity" evidence="1">
    <location>
        <begin position="58"/>
        <end position="73"/>
    </location>
</feature>
<accession>A0A3A9YNJ5</accession>
<evidence type="ECO:0000256" key="1">
    <source>
        <dbReference type="SAM" id="MobiDB-lite"/>
    </source>
</evidence>
<sequence>MVHATLPPTGPGQARSPAEDGHMKCPSAEPHLAERTRERRAGTAADGARWASGHRRAAPATDVDPAAVPRTPR</sequence>
<evidence type="ECO:0000313" key="2">
    <source>
        <dbReference type="EMBL" id="RKN21331.1"/>
    </source>
</evidence>
<dbReference type="Proteomes" id="UP000271548">
    <property type="component" value="Unassembled WGS sequence"/>
</dbReference>
<evidence type="ECO:0000313" key="3">
    <source>
        <dbReference type="EMBL" id="RKN36326.1"/>
    </source>
</evidence>
<proteinExistence type="predicted"/>
<dbReference type="EMBL" id="RAZS01000003">
    <property type="protein sequence ID" value="RKN21331.1"/>
    <property type="molecule type" value="Genomic_DNA"/>
</dbReference>
<dbReference type="EMBL" id="RAZT01000001">
    <property type="protein sequence ID" value="RKN36326.1"/>
    <property type="molecule type" value="Genomic_DNA"/>
</dbReference>
<dbReference type="Proteomes" id="UP000275865">
    <property type="component" value="Unassembled WGS sequence"/>
</dbReference>